<evidence type="ECO:0000256" key="2">
    <source>
        <dbReference type="ARBA" id="ARBA00022475"/>
    </source>
</evidence>
<evidence type="ECO:0000313" key="9">
    <source>
        <dbReference type="Proteomes" id="UP001596170"/>
    </source>
</evidence>
<keyword evidence="2 6" id="KW-1003">Cell membrane</keyword>
<evidence type="ECO:0000313" key="8">
    <source>
        <dbReference type="EMBL" id="MFC6038043.1"/>
    </source>
</evidence>
<keyword evidence="3 6" id="KW-0812">Transmembrane</keyword>
<comment type="caution">
    <text evidence="8">The sequence shown here is derived from an EMBL/GenBank/DDBJ whole genome shotgun (WGS) entry which is preliminary data.</text>
</comment>
<evidence type="ECO:0000256" key="3">
    <source>
        <dbReference type="ARBA" id="ARBA00022692"/>
    </source>
</evidence>
<evidence type="ECO:0000256" key="5">
    <source>
        <dbReference type="ARBA" id="ARBA00023136"/>
    </source>
</evidence>
<dbReference type="InterPro" id="IPR015414">
    <property type="entry name" value="TMEM64"/>
</dbReference>
<evidence type="ECO:0000256" key="4">
    <source>
        <dbReference type="ARBA" id="ARBA00022989"/>
    </source>
</evidence>
<organism evidence="8 9">
    <name type="scientific">Paenisporosarcina macmurdoensis</name>
    <dbReference type="NCBI Taxonomy" id="212659"/>
    <lineage>
        <taxon>Bacteria</taxon>
        <taxon>Bacillati</taxon>
        <taxon>Bacillota</taxon>
        <taxon>Bacilli</taxon>
        <taxon>Bacillales</taxon>
        <taxon>Caryophanaceae</taxon>
        <taxon>Paenisporosarcina</taxon>
    </lineage>
</organism>
<feature type="domain" description="VTT" evidence="7">
    <location>
        <begin position="39"/>
        <end position="156"/>
    </location>
</feature>
<keyword evidence="4 6" id="KW-1133">Transmembrane helix</keyword>
<feature type="transmembrane region" description="Helical" evidence="6">
    <location>
        <begin position="53"/>
        <end position="75"/>
    </location>
</feature>
<evidence type="ECO:0000256" key="1">
    <source>
        <dbReference type="ARBA" id="ARBA00004651"/>
    </source>
</evidence>
<feature type="transmembrane region" description="Helical" evidence="6">
    <location>
        <begin position="20"/>
        <end position="46"/>
    </location>
</feature>
<feature type="transmembrane region" description="Helical" evidence="6">
    <location>
        <begin position="162"/>
        <end position="182"/>
    </location>
</feature>
<keyword evidence="5 6" id="KW-0472">Membrane</keyword>
<dbReference type="EMBL" id="JBHSRI010000002">
    <property type="protein sequence ID" value="MFC6038043.1"/>
    <property type="molecule type" value="Genomic_DNA"/>
</dbReference>
<keyword evidence="9" id="KW-1185">Reference proteome</keyword>
<dbReference type="InterPro" id="IPR032816">
    <property type="entry name" value="VTT_dom"/>
</dbReference>
<comment type="similarity">
    <text evidence="6">Belongs to the TVP38/TMEM64 family.</text>
</comment>
<proteinExistence type="inferred from homology"/>
<dbReference type="Pfam" id="PF09335">
    <property type="entry name" value="VTT_dom"/>
    <property type="match status" value="1"/>
</dbReference>
<evidence type="ECO:0000256" key="6">
    <source>
        <dbReference type="RuleBase" id="RU366058"/>
    </source>
</evidence>
<feature type="transmembrane region" description="Helical" evidence="6">
    <location>
        <begin position="108"/>
        <end position="128"/>
    </location>
</feature>
<evidence type="ECO:0000259" key="7">
    <source>
        <dbReference type="Pfam" id="PF09335"/>
    </source>
</evidence>
<protein>
    <recommendedName>
        <fullName evidence="6">TVP38/TMEM64 family membrane protein</fullName>
    </recommendedName>
</protein>
<dbReference type="RefSeq" id="WP_377732043.1">
    <property type="nucleotide sequence ID" value="NZ_JBHSRI010000002.1"/>
</dbReference>
<dbReference type="Proteomes" id="UP001596170">
    <property type="component" value="Unassembled WGS sequence"/>
</dbReference>
<dbReference type="PANTHER" id="PTHR12677">
    <property type="entry name" value="GOLGI APPARATUS MEMBRANE PROTEIN TVP38-RELATED"/>
    <property type="match status" value="1"/>
</dbReference>
<gene>
    <name evidence="8" type="ORF">ACFPYN_01120</name>
</gene>
<name>A0ABW1L4L5_9BACL</name>
<accession>A0ABW1L4L5</accession>
<dbReference type="PANTHER" id="PTHR12677:SF55">
    <property type="entry name" value="UNDECAPRENYL PHOSPHATE TRANSPORTER SAOUHSC_00901-RELATED"/>
    <property type="match status" value="1"/>
</dbReference>
<reference evidence="9" key="1">
    <citation type="journal article" date="2019" name="Int. J. Syst. Evol. Microbiol.">
        <title>The Global Catalogue of Microorganisms (GCM) 10K type strain sequencing project: providing services to taxonomists for standard genome sequencing and annotation.</title>
        <authorList>
            <consortium name="The Broad Institute Genomics Platform"/>
            <consortium name="The Broad Institute Genome Sequencing Center for Infectious Disease"/>
            <person name="Wu L."/>
            <person name="Ma J."/>
        </authorList>
    </citation>
    <scope>NUCLEOTIDE SEQUENCE [LARGE SCALE GENOMIC DNA]</scope>
    <source>
        <strain evidence="9">CCUG 54527</strain>
    </source>
</reference>
<comment type="subcellular location">
    <subcellularLocation>
        <location evidence="1 6">Cell membrane</location>
        <topology evidence="1 6">Multi-pass membrane protein</topology>
    </subcellularLocation>
</comment>
<sequence length="212" mass="24074">MFDWLTAENLLELTRDYKSLGPLIGFLLPFLESFLPFLPLFAFVFANASAYGLWIGFLISWAGTTIGSYIVFLIIRKYGRARFLGVMTKHERVQKLIHWVETHGFGPLFLLLCFPFTPSALVNVVAGLSDIKKNTYLWTLLAGKFVMILTISFIGYDIKALITQPIRTAIVVAVIGLLWLLGKQIERRLNAKVEADFRMIQKERQKGKGPMV</sequence>
<feature type="transmembrane region" description="Helical" evidence="6">
    <location>
        <begin position="135"/>
        <end position="156"/>
    </location>
</feature>